<keyword evidence="6" id="KW-1185">Reference proteome</keyword>
<protein>
    <recommendedName>
        <fullName evidence="3">Pseudouridine synthase</fullName>
        <ecNumber evidence="3">5.4.99.-</ecNumber>
    </recommendedName>
</protein>
<dbReference type="AlphaFoldDB" id="A0A3N4MDB5"/>
<sequence>MNRYFVLNKPYNMLSQFKGNEQEIRMLGELDFDFPEGIHAVGRLDATSEGLLLLTTNKRVTNLLFQGKEPHSRTYHVMVRNNVSDEKLQQLRNGVRIRISGDEYYTTPPCEANIIPAPVGLVKREGDITREVPHTWLSITIFEGKFRQVRKMVQAIGHPCKRLIRVSIEDIHLGSLEAGGVKEMDETEFFRLLKIVFVPPAVSGK</sequence>
<comment type="caution">
    <text evidence="5">The sequence shown here is derived from an EMBL/GenBank/DDBJ whole genome shotgun (WGS) entry which is preliminary data.</text>
</comment>
<name>A0A3N4MDB5_9BACT</name>
<evidence type="ECO:0000256" key="3">
    <source>
        <dbReference type="RuleBase" id="RU003887"/>
    </source>
</evidence>
<dbReference type="InterPro" id="IPR018496">
    <property type="entry name" value="PsdUridine_synth_RsuA/RluB_CS"/>
</dbReference>
<accession>A0A3N4MDB5</accession>
<dbReference type="EC" id="5.4.99.-" evidence="3"/>
<evidence type="ECO:0000313" key="5">
    <source>
        <dbReference type="EMBL" id="RPD41854.1"/>
    </source>
</evidence>
<dbReference type="Gene3D" id="3.30.70.580">
    <property type="entry name" value="Pseudouridine synthase I, catalytic domain, N-terminal subdomain"/>
    <property type="match status" value="1"/>
</dbReference>
<evidence type="ECO:0000256" key="2">
    <source>
        <dbReference type="ARBA" id="ARBA00023235"/>
    </source>
</evidence>
<feature type="domain" description="Pseudouridine synthase RsuA/RluA-like" evidence="4">
    <location>
        <begin position="4"/>
        <end position="155"/>
    </location>
</feature>
<dbReference type="Pfam" id="PF00849">
    <property type="entry name" value="PseudoU_synth_2"/>
    <property type="match status" value="1"/>
</dbReference>
<dbReference type="PANTHER" id="PTHR47683:SF2">
    <property type="entry name" value="RNA-BINDING S4 DOMAIN-CONTAINING PROTEIN"/>
    <property type="match status" value="1"/>
</dbReference>
<keyword evidence="2 3" id="KW-0413">Isomerase</keyword>
<evidence type="ECO:0000259" key="4">
    <source>
        <dbReference type="Pfam" id="PF00849"/>
    </source>
</evidence>
<dbReference type="GO" id="GO:0009982">
    <property type="term" value="F:pseudouridine synthase activity"/>
    <property type="evidence" value="ECO:0007669"/>
    <property type="project" value="InterPro"/>
</dbReference>
<dbReference type="InterPro" id="IPR042092">
    <property type="entry name" value="PsdUridine_s_RsuA/RluB/E/F_cat"/>
</dbReference>
<dbReference type="GO" id="GO:0006364">
    <property type="term" value="P:rRNA processing"/>
    <property type="evidence" value="ECO:0007669"/>
    <property type="project" value="UniProtKB-ARBA"/>
</dbReference>
<dbReference type="GO" id="GO:0140098">
    <property type="term" value="F:catalytic activity, acting on RNA"/>
    <property type="evidence" value="ECO:0007669"/>
    <property type="project" value="UniProtKB-ARBA"/>
</dbReference>
<dbReference type="PANTHER" id="PTHR47683">
    <property type="entry name" value="PSEUDOURIDINE SYNTHASE FAMILY PROTEIN-RELATED"/>
    <property type="match status" value="1"/>
</dbReference>
<dbReference type="OrthoDB" id="1012272at2"/>
<dbReference type="NCBIfam" id="TIGR00093">
    <property type="entry name" value="pseudouridine synthase"/>
    <property type="match status" value="1"/>
</dbReference>
<dbReference type="PROSITE" id="PS01149">
    <property type="entry name" value="PSI_RSU"/>
    <property type="match status" value="1"/>
</dbReference>
<comment type="similarity">
    <text evidence="1 3">Belongs to the pseudouridine synthase RsuA family.</text>
</comment>
<reference evidence="6" key="1">
    <citation type="submission" date="2018-11" db="EMBL/GenBank/DDBJ databases">
        <title>Chitinophaga lutea sp.nov., isolate from arsenic contaminated soil.</title>
        <authorList>
            <person name="Zong Y."/>
        </authorList>
    </citation>
    <scope>NUCLEOTIDE SEQUENCE [LARGE SCALE GENOMIC DNA]</scope>
    <source>
        <strain evidence="6">YLT18</strain>
    </source>
</reference>
<evidence type="ECO:0000256" key="1">
    <source>
        <dbReference type="ARBA" id="ARBA00008348"/>
    </source>
</evidence>
<dbReference type="InterPro" id="IPR050343">
    <property type="entry name" value="RsuA_PseudoU_synthase"/>
</dbReference>
<dbReference type="InterPro" id="IPR020103">
    <property type="entry name" value="PsdUridine_synth_cat_dom_sf"/>
</dbReference>
<dbReference type="GO" id="GO:0001522">
    <property type="term" value="P:pseudouridine synthesis"/>
    <property type="evidence" value="ECO:0007669"/>
    <property type="project" value="InterPro"/>
</dbReference>
<dbReference type="GO" id="GO:0003723">
    <property type="term" value="F:RNA binding"/>
    <property type="evidence" value="ECO:0007669"/>
    <property type="project" value="InterPro"/>
</dbReference>
<dbReference type="RefSeq" id="WP_120514791.1">
    <property type="nucleotide sequence ID" value="NZ_QXZY01000002.1"/>
</dbReference>
<dbReference type="InterPro" id="IPR020094">
    <property type="entry name" value="TruA/RsuA/RluB/E/F_N"/>
</dbReference>
<dbReference type="InterPro" id="IPR000748">
    <property type="entry name" value="PsdUridine_synth_RsuA/RluB/E/F"/>
</dbReference>
<dbReference type="Proteomes" id="UP000279089">
    <property type="component" value="Unassembled WGS sequence"/>
</dbReference>
<evidence type="ECO:0000313" key="6">
    <source>
        <dbReference type="Proteomes" id="UP000279089"/>
    </source>
</evidence>
<dbReference type="SUPFAM" id="SSF55120">
    <property type="entry name" value="Pseudouridine synthase"/>
    <property type="match status" value="1"/>
</dbReference>
<gene>
    <name evidence="5" type="ORF">EG028_06730</name>
</gene>
<organism evidence="5 6">
    <name type="scientific">Chitinophaga barathri</name>
    <dbReference type="NCBI Taxonomy" id="1647451"/>
    <lineage>
        <taxon>Bacteria</taxon>
        <taxon>Pseudomonadati</taxon>
        <taxon>Bacteroidota</taxon>
        <taxon>Chitinophagia</taxon>
        <taxon>Chitinophagales</taxon>
        <taxon>Chitinophagaceae</taxon>
        <taxon>Chitinophaga</taxon>
    </lineage>
</organism>
<proteinExistence type="inferred from homology"/>
<dbReference type="InterPro" id="IPR006145">
    <property type="entry name" value="PsdUridine_synth_RsuA/RluA"/>
</dbReference>
<dbReference type="Gene3D" id="3.30.70.1560">
    <property type="entry name" value="Alpha-L RNA-binding motif"/>
    <property type="match status" value="1"/>
</dbReference>
<dbReference type="EMBL" id="RMBX01000003">
    <property type="protein sequence ID" value="RPD41854.1"/>
    <property type="molecule type" value="Genomic_DNA"/>
</dbReference>